<dbReference type="PANTHER" id="PTHR30193:SF1">
    <property type="entry name" value="ABC TRANSPORTER PERMEASE PROTEIN YESP-RELATED"/>
    <property type="match status" value="1"/>
</dbReference>
<comment type="similarity">
    <text evidence="7">Belongs to the binding-protein-dependent transport system permease family.</text>
</comment>
<evidence type="ECO:0000256" key="5">
    <source>
        <dbReference type="ARBA" id="ARBA00022989"/>
    </source>
</evidence>
<dbReference type="CDD" id="cd06261">
    <property type="entry name" value="TM_PBP2"/>
    <property type="match status" value="1"/>
</dbReference>
<dbReference type="AlphaFoldDB" id="A0A518DUV2"/>
<evidence type="ECO:0000256" key="1">
    <source>
        <dbReference type="ARBA" id="ARBA00004651"/>
    </source>
</evidence>
<accession>A0A518DUV2</accession>
<dbReference type="SUPFAM" id="SSF160964">
    <property type="entry name" value="MalF N-terminal region-like"/>
    <property type="match status" value="1"/>
</dbReference>
<reference evidence="9 10" key="1">
    <citation type="submission" date="2019-02" db="EMBL/GenBank/DDBJ databases">
        <title>Deep-cultivation of Planctomycetes and their phenomic and genomic characterization uncovers novel biology.</title>
        <authorList>
            <person name="Wiegand S."/>
            <person name="Jogler M."/>
            <person name="Boedeker C."/>
            <person name="Pinto D."/>
            <person name="Vollmers J."/>
            <person name="Rivas-Marin E."/>
            <person name="Kohn T."/>
            <person name="Peeters S.H."/>
            <person name="Heuer A."/>
            <person name="Rast P."/>
            <person name="Oberbeckmann S."/>
            <person name="Bunk B."/>
            <person name="Jeske O."/>
            <person name="Meyerdierks A."/>
            <person name="Storesund J.E."/>
            <person name="Kallscheuer N."/>
            <person name="Luecker S."/>
            <person name="Lage O.M."/>
            <person name="Pohl T."/>
            <person name="Merkel B.J."/>
            <person name="Hornburger P."/>
            <person name="Mueller R.-W."/>
            <person name="Bruemmer F."/>
            <person name="Labrenz M."/>
            <person name="Spormann A.M."/>
            <person name="Op den Camp H."/>
            <person name="Overmann J."/>
            <person name="Amann R."/>
            <person name="Jetten M.S.M."/>
            <person name="Mascher T."/>
            <person name="Medema M.H."/>
            <person name="Devos D.P."/>
            <person name="Kaster A.-K."/>
            <person name="Ovreas L."/>
            <person name="Rohde M."/>
            <person name="Galperin M.Y."/>
            <person name="Jogler C."/>
        </authorList>
    </citation>
    <scope>NUCLEOTIDE SEQUENCE [LARGE SCALE GENOMIC DNA]</scope>
    <source>
        <strain evidence="9 10">Pla85_3_4</strain>
    </source>
</reference>
<dbReference type="RefSeq" id="WP_145054330.1">
    <property type="nucleotide sequence ID" value="NZ_CP036433.1"/>
</dbReference>
<dbReference type="OrthoDB" id="9788108at2"/>
<keyword evidence="6 7" id="KW-0472">Membrane</keyword>
<evidence type="ECO:0000256" key="2">
    <source>
        <dbReference type="ARBA" id="ARBA00022448"/>
    </source>
</evidence>
<feature type="transmembrane region" description="Helical" evidence="7">
    <location>
        <begin position="172"/>
        <end position="192"/>
    </location>
</feature>
<proteinExistence type="inferred from homology"/>
<comment type="subcellular location">
    <subcellularLocation>
        <location evidence="1 7">Cell membrane</location>
        <topology evidence="1 7">Multi-pass membrane protein</topology>
    </subcellularLocation>
</comment>
<dbReference type="Gene3D" id="1.10.3720.10">
    <property type="entry name" value="MetI-like"/>
    <property type="match status" value="1"/>
</dbReference>
<dbReference type="GO" id="GO:0055085">
    <property type="term" value="P:transmembrane transport"/>
    <property type="evidence" value="ECO:0007669"/>
    <property type="project" value="InterPro"/>
</dbReference>
<organism evidence="9 10">
    <name type="scientific">Lignipirellula cremea</name>
    <dbReference type="NCBI Taxonomy" id="2528010"/>
    <lineage>
        <taxon>Bacteria</taxon>
        <taxon>Pseudomonadati</taxon>
        <taxon>Planctomycetota</taxon>
        <taxon>Planctomycetia</taxon>
        <taxon>Pirellulales</taxon>
        <taxon>Pirellulaceae</taxon>
        <taxon>Lignipirellula</taxon>
    </lineage>
</organism>
<name>A0A518DUV2_9BACT</name>
<dbReference type="Proteomes" id="UP000317648">
    <property type="component" value="Chromosome"/>
</dbReference>
<keyword evidence="5 7" id="KW-1133">Transmembrane helix</keyword>
<evidence type="ECO:0000256" key="7">
    <source>
        <dbReference type="RuleBase" id="RU363032"/>
    </source>
</evidence>
<sequence length="306" mass="34179">MPLSVRRYLVAFSFIAPWAIGFVALILFPFVATGYWSFTRYDMLSPPEWVGGHHYWELAGEILRGEDFGRALWNTAYYALLSVPLSVALGIALAVMLRWEVRGQAVFRTLFFLPSVAPVVASCVLWMWILDPRNGLLNYLLRGMGLAEQQWFASPQEALLNGGMAFGSKDGLVLMSLWGVGNFMVIYLAALGEVPRYLYEAAELDGAGPVRRFWHITLPMLSPVIFFNLVMGLIQSVQAFTQIYIVSEGAGEPAKSTLVLSLYLFLQAFSDLNMGKASAVAWILFLLLLVATAGLFRTSRRWVHYG</sequence>
<dbReference type="InterPro" id="IPR035906">
    <property type="entry name" value="MetI-like_sf"/>
</dbReference>
<evidence type="ECO:0000256" key="6">
    <source>
        <dbReference type="ARBA" id="ARBA00023136"/>
    </source>
</evidence>
<feature type="transmembrane region" description="Helical" evidence="7">
    <location>
        <begin position="109"/>
        <end position="129"/>
    </location>
</feature>
<feature type="transmembrane region" description="Helical" evidence="7">
    <location>
        <begin position="76"/>
        <end position="97"/>
    </location>
</feature>
<dbReference type="SUPFAM" id="SSF161098">
    <property type="entry name" value="MetI-like"/>
    <property type="match status" value="1"/>
</dbReference>
<evidence type="ECO:0000313" key="10">
    <source>
        <dbReference type="Proteomes" id="UP000317648"/>
    </source>
</evidence>
<dbReference type="GO" id="GO:0005886">
    <property type="term" value="C:plasma membrane"/>
    <property type="evidence" value="ECO:0007669"/>
    <property type="project" value="UniProtKB-SubCell"/>
</dbReference>
<dbReference type="InterPro" id="IPR051393">
    <property type="entry name" value="ABC_transporter_permease"/>
</dbReference>
<feature type="domain" description="ABC transmembrane type-1" evidence="8">
    <location>
        <begin position="72"/>
        <end position="295"/>
    </location>
</feature>
<keyword evidence="4 7" id="KW-0812">Transmembrane</keyword>
<evidence type="ECO:0000256" key="3">
    <source>
        <dbReference type="ARBA" id="ARBA00022475"/>
    </source>
</evidence>
<keyword evidence="3" id="KW-1003">Cell membrane</keyword>
<keyword evidence="2 7" id="KW-0813">Transport</keyword>
<dbReference type="EMBL" id="CP036433">
    <property type="protein sequence ID" value="QDU95615.1"/>
    <property type="molecule type" value="Genomic_DNA"/>
</dbReference>
<feature type="transmembrane region" description="Helical" evidence="7">
    <location>
        <begin position="279"/>
        <end position="296"/>
    </location>
</feature>
<feature type="transmembrane region" description="Helical" evidence="7">
    <location>
        <begin position="213"/>
        <end position="234"/>
    </location>
</feature>
<keyword evidence="10" id="KW-1185">Reference proteome</keyword>
<evidence type="ECO:0000256" key="4">
    <source>
        <dbReference type="ARBA" id="ARBA00022692"/>
    </source>
</evidence>
<gene>
    <name evidence="9" type="primary">lacF</name>
    <name evidence="9" type="ORF">Pla8534_34310</name>
</gene>
<feature type="transmembrane region" description="Helical" evidence="7">
    <location>
        <begin position="12"/>
        <end position="38"/>
    </location>
</feature>
<dbReference type="PANTHER" id="PTHR30193">
    <property type="entry name" value="ABC TRANSPORTER PERMEASE PROTEIN"/>
    <property type="match status" value="1"/>
</dbReference>
<evidence type="ECO:0000313" key="9">
    <source>
        <dbReference type="EMBL" id="QDU95615.1"/>
    </source>
</evidence>
<protein>
    <submittedName>
        <fullName evidence="9">Lactose transport system permease protein LacF</fullName>
    </submittedName>
</protein>
<dbReference type="PROSITE" id="PS50928">
    <property type="entry name" value="ABC_TM1"/>
    <property type="match status" value="1"/>
</dbReference>
<dbReference type="InterPro" id="IPR000515">
    <property type="entry name" value="MetI-like"/>
</dbReference>
<dbReference type="KEGG" id="lcre:Pla8534_34310"/>
<evidence type="ECO:0000259" key="8">
    <source>
        <dbReference type="PROSITE" id="PS50928"/>
    </source>
</evidence>
<dbReference type="Pfam" id="PF00528">
    <property type="entry name" value="BPD_transp_1"/>
    <property type="match status" value="1"/>
</dbReference>